<reference evidence="1" key="2">
    <citation type="submission" date="2020-05" db="UniProtKB">
        <authorList>
            <consortium name="EnsemblMetazoa"/>
        </authorList>
    </citation>
    <scope>IDENTIFICATION</scope>
    <source>
        <strain evidence="1">IAEA</strain>
    </source>
</reference>
<evidence type="ECO:0000313" key="1">
    <source>
        <dbReference type="EnsemblMetazoa" id="GPPI038505-PA"/>
    </source>
</evidence>
<organism evidence="1 2">
    <name type="scientific">Glossina palpalis gambiensis</name>
    <dbReference type="NCBI Taxonomy" id="67801"/>
    <lineage>
        <taxon>Eukaryota</taxon>
        <taxon>Metazoa</taxon>
        <taxon>Ecdysozoa</taxon>
        <taxon>Arthropoda</taxon>
        <taxon>Hexapoda</taxon>
        <taxon>Insecta</taxon>
        <taxon>Pterygota</taxon>
        <taxon>Neoptera</taxon>
        <taxon>Endopterygota</taxon>
        <taxon>Diptera</taxon>
        <taxon>Brachycera</taxon>
        <taxon>Muscomorpha</taxon>
        <taxon>Hippoboscoidea</taxon>
        <taxon>Glossinidae</taxon>
        <taxon>Glossina</taxon>
    </lineage>
</organism>
<evidence type="ECO:0000313" key="2">
    <source>
        <dbReference type="Proteomes" id="UP000092460"/>
    </source>
</evidence>
<protein>
    <submittedName>
        <fullName evidence="1">Uncharacterized protein</fullName>
    </submittedName>
</protein>
<proteinExistence type="predicted"/>
<dbReference type="EMBL" id="JXJN01019248">
    <property type="status" value="NOT_ANNOTATED_CDS"/>
    <property type="molecule type" value="Genomic_DNA"/>
</dbReference>
<keyword evidence="2" id="KW-1185">Reference proteome</keyword>
<dbReference type="AlphaFoldDB" id="A0A1B0BRR5"/>
<sequence length="137" mass="16181">MGWTGVLSRFNHLYRSIFCYQYQGFKLIWSLDRIYEFSFSNHSLRQLITVSLMEVKYRGQQQSGNIIKHCLSKRPRNITFPAYKRNEDITVGLCKTPEVKSSHMNEEVSSILKTDDTLIVREEIVNFTSEKYFEGMH</sequence>
<accession>A0A1B0BRR5</accession>
<dbReference type="EnsemblMetazoa" id="GPPI038505-RA">
    <property type="protein sequence ID" value="GPPI038505-PA"/>
    <property type="gene ID" value="GPPI038505"/>
</dbReference>
<name>A0A1B0BRR5_9MUSC</name>
<dbReference type="Proteomes" id="UP000092460">
    <property type="component" value="Unassembled WGS sequence"/>
</dbReference>
<dbReference type="VEuPathDB" id="VectorBase:GPPI038505"/>
<reference evidence="2" key="1">
    <citation type="submission" date="2015-01" db="EMBL/GenBank/DDBJ databases">
        <authorList>
            <person name="Aksoy S."/>
            <person name="Warren W."/>
            <person name="Wilson R.K."/>
        </authorList>
    </citation>
    <scope>NUCLEOTIDE SEQUENCE [LARGE SCALE GENOMIC DNA]</scope>
    <source>
        <strain evidence="2">IAEA</strain>
    </source>
</reference>